<dbReference type="GeneID" id="19136388"/>
<gene>
    <name evidence="1" type="ORF">COCSADRAFT_31122</name>
</gene>
<keyword evidence="2" id="KW-1185">Reference proteome</keyword>
<evidence type="ECO:0000313" key="1">
    <source>
        <dbReference type="EMBL" id="EMD58973.1"/>
    </source>
</evidence>
<name>M2RV35_COCSN</name>
<dbReference type="RefSeq" id="XP_007705200.1">
    <property type="nucleotide sequence ID" value="XM_007707010.1"/>
</dbReference>
<dbReference type="KEGG" id="bsc:COCSADRAFT_31122"/>
<accession>M2RV35</accession>
<dbReference type="EMBL" id="KB445654">
    <property type="protein sequence ID" value="EMD58973.1"/>
    <property type="molecule type" value="Genomic_DNA"/>
</dbReference>
<reference evidence="2" key="2">
    <citation type="journal article" date="2013" name="PLoS Genet.">
        <title>Comparative genome structure, secondary metabolite, and effector coding capacity across Cochliobolus pathogens.</title>
        <authorList>
            <person name="Condon B.J."/>
            <person name="Leng Y."/>
            <person name="Wu D."/>
            <person name="Bushley K.E."/>
            <person name="Ohm R.A."/>
            <person name="Otillar R."/>
            <person name="Martin J."/>
            <person name="Schackwitz W."/>
            <person name="Grimwood J."/>
            <person name="MohdZainudin N."/>
            <person name="Xue C."/>
            <person name="Wang R."/>
            <person name="Manning V.A."/>
            <person name="Dhillon B."/>
            <person name="Tu Z.J."/>
            <person name="Steffenson B.J."/>
            <person name="Salamov A."/>
            <person name="Sun H."/>
            <person name="Lowry S."/>
            <person name="LaButti K."/>
            <person name="Han J."/>
            <person name="Copeland A."/>
            <person name="Lindquist E."/>
            <person name="Barry K."/>
            <person name="Schmutz J."/>
            <person name="Baker S.E."/>
            <person name="Ciuffetti L.M."/>
            <person name="Grigoriev I.V."/>
            <person name="Zhong S."/>
            <person name="Turgeon B.G."/>
        </authorList>
    </citation>
    <scope>NUCLEOTIDE SEQUENCE [LARGE SCALE GENOMIC DNA]</scope>
    <source>
        <strain evidence="2">ND90Pr / ATCC 201652</strain>
    </source>
</reference>
<dbReference type="Proteomes" id="UP000016934">
    <property type="component" value="Unassembled WGS sequence"/>
</dbReference>
<dbReference type="HOGENOM" id="CLU_1704076_0_0_1"/>
<organism evidence="1 2">
    <name type="scientific">Cochliobolus sativus (strain ND90Pr / ATCC 201652)</name>
    <name type="common">Common root rot and spot blotch fungus</name>
    <name type="synonym">Bipolaris sorokiniana</name>
    <dbReference type="NCBI Taxonomy" id="665912"/>
    <lineage>
        <taxon>Eukaryota</taxon>
        <taxon>Fungi</taxon>
        <taxon>Dikarya</taxon>
        <taxon>Ascomycota</taxon>
        <taxon>Pezizomycotina</taxon>
        <taxon>Dothideomycetes</taxon>
        <taxon>Pleosporomycetidae</taxon>
        <taxon>Pleosporales</taxon>
        <taxon>Pleosporineae</taxon>
        <taxon>Pleosporaceae</taxon>
        <taxon>Bipolaris</taxon>
    </lineage>
</organism>
<protein>
    <submittedName>
        <fullName evidence="1">Uncharacterized protein</fullName>
    </submittedName>
</protein>
<sequence length="154" mass="16377">MPPNQPAHLTHAIPTNSHLSLTPNLSDLPDSQYTAALSGLKITYPSSPSTLPPSAPNDMESTDQHLIVGPTPTNPLLCITRVFFLLGLEDGETTCRGGGGRVKQSPVSRGKLGISRVAYPRNSPQSATVMDPFFVFIVGIAIDKIVGLLRMLGC</sequence>
<evidence type="ECO:0000313" key="2">
    <source>
        <dbReference type="Proteomes" id="UP000016934"/>
    </source>
</evidence>
<dbReference type="AlphaFoldDB" id="M2RV35"/>
<proteinExistence type="predicted"/>
<reference evidence="1 2" key="1">
    <citation type="journal article" date="2012" name="PLoS Pathog.">
        <title>Diverse lifestyles and strategies of plant pathogenesis encoded in the genomes of eighteen Dothideomycetes fungi.</title>
        <authorList>
            <person name="Ohm R.A."/>
            <person name="Feau N."/>
            <person name="Henrissat B."/>
            <person name="Schoch C.L."/>
            <person name="Horwitz B.A."/>
            <person name="Barry K.W."/>
            <person name="Condon B.J."/>
            <person name="Copeland A.C."/>
            <person name="Dhillon B."/>
            <person name="Glaser F."/>
            <person name="Hesse C.N."/>
            <person name="Kosti I."/>
            <person name="LaButti K."/>
            <person name="Lindquist E.A."/>
            <person name="Lucas S."/>
            <person name="Salamov A.A."/>
            <person name="Bradshaw R.E."/>
            <person name="Ciuffetti L."/>
            <person name="Hamelin R.C."/>
            <person name="Kema G.H.J."/>
            <person name="Lawrence C."/>
            <person name="Scott J.A."/>
            <person name="Spatafora J.W."/>
            <person name="Turgeon B.G."/>
            <person name="de Wit P.J.G.M."/>
            <person name="Zhong S."/>
            <person name="Goodwin S.B."/>
            <person name="Grigoriev I.V."/>
        </authorList>
    </citation>
    <scope>NUCLEOTIDE SEQUENCE [LARGE SCALE GENOMIC DNA]</scope>
    <source>
        <strain evidence="2">ND90Pr / ATCC 201652</strain>
    </source>
</reference>